<evidence type="ECO:0008006" key="3">
    <source>
        <dbReference type="Google" id="ProtNLM"/>
    </source>
</evidence>
<name>A0ABW0I2D6_9BACL</name>
<proteinExistence type="predicted"/>
<dbReference type="SUPFAM" id="SSF46785">
    <property type="entry name" value="Winged helix' DNA-binding domain"/>
    <property type="match status" value="1"/>
</dbReference>
<dbReference type="EMBL" id="JBHSMI010000067">
    <property type="protein sequence ID" value="MFC5407014.1"/>
    <property type="molecule type" value="Genomic_DNA"/>
</dbReference>
<organism evidence="1 2">
    <name type="scientific">Cohnella soli</name>
    <dbReference type="NCBI Taxonomy" id="425005"/>
    <lineage>
        <taxon>Bacteria</taxon>
        <taxon>Bacillati</taxon>
        <taxon>Bacillota</taxon>
        <taxon>Bacilli</taxon>
        <taxon>Bacillales</taxon>
        <taxon>Paenibacillaceae</taxon>
        <taxon>Cohnella</taxon>
    </lineage>
</organism>
<dbReference type="RefSeq" id="WP_378139300.1">
    <property type="nucleotide sequence ID" value="NZ_JBHSMI010000067.1"/>
</dbReference>
<reference evidence="2" key="1">
    <citation type="journal article" date="2019" name="Int. J. Syst. Evol. Microbiol.">
        <title>The Global Catalogue of Microorganisms (GCM) 10K type strain sequencing project: providing services to taxonomists for standard genome sequencing and annotation.</title>
        <authorList>
            <consortium name="The Broad Institute Genomics Platform"/>
            <consortium name="The Broad Institute Genome Sequencing Center for Infectious Disease"/>
            <person name="Wu L."/>
            <person name="Ma J."/>
        </authorList>
    </citation>
    <scope>NUCLEOTIDE SEQUENCE [LARGE SCALE GENOMIC DNA]</scope>
    <source>
        <strain evidence="2">CGMCC 1.18575</strain>
    </source>
</reference>
<evidence type="ECO:0000313" key="2">
    <source>
        <dbReference type="Proteomes" id="UP001596113"/>
    </source>
</evidence>
<comment type="caution">
    <text evidence="1">The sequence shown here is derived from an EMBL/GenBank/DDBJ whole genome shotgun (WGS) entry which is preliminary data.</text>
</comment>
<dbReference type="Proteomes" id="UP001596113">
    <property type="component" value="Unassembled WGS sequence"/>
</dbReference>
<dbReference type="InterPro" id="IPR036390">
    <property type="entry name" value="WH_DNA-bd_sf"/>
</dbReference>
<keyword evidence="2" id="KW-1185">Reference proteome</keyword>
<accession>A0ABW0I2D6</accession>
<gene>
    <name evidence="1" type="ORF">ACFPOF_30170</name>
</gene>
<protein>
    <recommendedName>
        <fullName evidence="3">MarR family transcriptional regulator</fullName>
    </recommendedName>
</protein>
<evidence type="ECO:0000313" key="1">
    <source>
        <dbReference type="EMBL" id="MFC5407014.1"/>
    </source>
</evidence>
<sequence>MFEEEFEALVARQKKEARGQRREMLEKDLSATKKMLEVLYPLIGSLKDIILEYEIVKSSGVKIYADAFIRKLRIVLEEENFVTHAETITRKRFSFERSRVRTISIFGYTFFTYSRDELDQQPEQCRRDFLEFISSRTNIKGIELLQLPVFEREILRFALLQDSPFGLAELSSHLQLHPNACSRLAKLLVTEGLLGKIGGGEHRCHQFQISEKGISMFHPKLPHSF</sequence>